<keyword evidence="2" id="KW-0249">Electron transport</keyword>
<dbReference type="Proteomes" id="UP000515154">
    <property type="component" value="Linkage group LG4"/>
</dbReference>
<evidence type="ECO:0000313" key="5">
    <source>
        <dbReference type="Proteomes" id="UP000515154"/>
    </source>
</evidence>
<dbReference type="InterPro" id="IPR013783">
    <property type="entry name" value="Ig-like_fold"/>
</dbReference>
<evidence type="ECO:0000259" key="4">
    <source>
        <dbReference type="PROSITE" id="PS50853"/>
    </source>
</evidence>
<evidence type="ECO:0000256" key="2">
    <source>
        <dbReference type="ARBA" id="ARBA00022982"/>
    </source>
</evidence>
<dbReference type="RefSeq" id="XP_029635765.1">
    <property type="nucleotide sequence ID" value="XM_029779905.2"/>
</dbReference>
<organism evidence="5 6">
    <name type="scientific">Octopus sinensis</name>
    <name type="common">East Asian common octopus</name>
    <dbReference type="NCBI Taxonomy" id="2607531"/>
    <lineage>
        <taxon>Eukaryota</taxon>
        <taxon>Metazoa</taxon>
        <taxon>Spiralia</taxon>
        <taxon>Lophotrochozoa</taxon>
        <taxon>Mollusca</taxon>
        <taxon>Cephalopoda</taxon>
        <taxon>Coleoidea</taxon>
        <taxon>Octopodiformes</taxon>
        <taxon>Octopoda</taxon>
        <taxon>Incirrata</taxon>
        <taxon>Octopodidae</taxon>
        <taxon>Octopus</taxon>
    </lineage>
</organism>
<keyword evidence="1" id="KW-0813">Transport</keyword>
<dbReference type="SUPFAM" id="SSF52833">
    <property type="entry name" value="Thioredoxin-like"/>
    <property type="match status" value="1"/>
</dbReference>
<feature type="domain" description="Fibronectin type-III" evidence="4">
    <location>
        <begin position="2482"/>
        <end position="2574"/>
    </location>
</feature>
<dbReference type="InterPro" id="IPR003961">
    <property type="entry name" value="FN3_dom"/>
</dbReference>
<dbReference type="InterPro" id="IPR036249">
    <property type="entry name" value="Thioredoxin-like_sf"/>
</dbReference>
<sequence>MTHNVKIGQKGFIPQNLSLEEGQSVLFEWNEKTYENITQIVHNGQTFVAVLGGYDLQMPPDRSLVLPFNLEGEYTFTLNGTVGQILTITVHPRQEYTIEVTNDGFQEDIIRISKGTSIKWYWKQCAVRHTVHEVLYCVRHAKFYTKSQIPQMGTLTGSHRQQFKKPGVYYFRTESSDVNKLHYCAVVVSEMNREYKINVLDNMFQPSILVIEEGEIVWWHWSQDLCENSHAVFQIEPPALNSSLYQPYEPVKDGFMWLEPSSQGLMAQTFTKPGVYYYSDQDKQFSADIIGTIIVKSKPKDHHVKVNNQTGFICDLLRLETNDRIWWNWIDKDNKISSFNELDRYINPVVKQPLLCCIDKTDEMDEESKEILSKVGLICVCITTIGVYTYTVTCIQDIVSTCTVIAKPAPKNHTIHITEDGYEKHAITIRPHDYVWWVWQNEKLPHNIVQVTYSYEPVQGGFNSGTVRESPSAFMHQFHTPGTYYYQSFPIKKIGVIQVTTQTQVQEVSVNIGDIRPDPIVINVNDIICWVFKVPKLYDLQEVDFLKRVKSFETKDEELVKRRCIAKVLEKPGLFHFTSKSFLKQKGNNENETVLSTVIVDPVNDSTVVYVDNMGFHPQSVVLEKGQQVVWKWTEPHNIVHVTYSSEAETSGIVSGKRSFNSGKAISNSQFCHNFYDPGEHTVISERALDYYGSVTVIENAPKLQMAYFIDDFTDKELCSGDKIKLAHPLSNKADYNLKLYYTLDGTYPHPYNKSTMVYDDECGIVFLQGGIHVIRVIAQCKGFQNSDVLNSQRFYSSPTVSPDVRPTASRARSVDYVTEDGPKEILWKWWSCEPCIRLEPLGSGKILLTWNRLTSQLAELVSGYKLFLNNVNYSNLILPNFNSLQVKGLAAGQKYSIHLKVIARSVDLKPIESNTIVYNCPCCTSKNGPLISLEVGSNDNCLAIRWAPIKDPEIAYYQVYQNNVKCISKIPHLNNGKPMNVVLKQSEPNVLASIYVEAIPRIKQCEDTDDSVKPITSNVLDIKMTDVIKYLERLSPIERMNTSEPFLEYITVKENSVMTNSSQSSEFTSSTMSSNNDSDTLSISESSSTETSPNEDTLNEQLKTVLNPTQDSSGTTKDSSENGNIPKENSQTENRNIPKENSQEGNGNIPKENSQDGNGNIPKENSQDGNGNIPKENSQSSLETRTHIKEVSSFKEASSVKEVSSVVETSTVKQVSLSPVKEVSSVAEVSSATETVKEVSTVSLVLQIEDHYQDNAVVLRWEESSTPLPNYEAKIFSVSVSGTSFLTNINSNLSYECNIDRDDTTIRGTLHCWDVTKEKTCRIIGLCPGLTYNFSVKGTYSSGDENLSIKSSEKVYSLKGPPGPPSLTSFKVDLYTVSFCIEEPKELHPDLKLAGFKVFYDSQCDEQLINTPDTRIEKEIKPGSTVTITAVAVPDQNIENSKQCSPVHVSCPVSPLAPAIEEQTSFKSGCIIIGWSKPPTSSDQDISMYRIYLNDKLNGEIQANSYSDKNGYQFTLTELAANRNYKVYVKSVCGQSHIEPGSKHIFVLSDSLPSNTLTVCSSKTSGSPKLYLESMTPDGIDVAWEVPEQKSVVITGYQMFKNRLLYGSVIPPEINSLRIRDLTLGNEITLQLVALTKPPPNEDLSMQDVNEEASEKINKEKKDSAENLNYFCEPGEKLNLHYTGLVQCPTKVWCEKVTGHSALIVWNKNEELKAHYVQPEKYQLTWWPGEQAEKGIGTDCTEEDHFVLTNLQSNTIYTVVVEARSMKKIRNENTDNGEERIFILSTKSEKINLKTASPPNPPSNIGVVSSTCNSVKLAWTSPREHGVEITGLYLELTPITNNADNVTESEHQTLQLRPDSKEVVFKNLSEKSEYLFRIFALNDEYFDLLPRNHRLKKLRYIPEGTSMNLIESMWLPYSSFVFRTSGTDPATNLTVSHCTTTSITVNWTNAVVHGTNQIQRIVVRWVGVEEKASNNKELSISQLAKLPKDANFFVIKDLVPGYQYCITVETIVNLKTSLDADNCDNKWRTVCVSSQPLVASTQISIPTPKIYVSSYKGPIVNLFWEAPRMTSIVGKDKNGKELYQKCYLLGYQLIINDSLHATLRPEDTLCTLQKCKPGKNYSVILIVMSSYQNTNIVKKWKCHPKNPPNKCWPLITSQNNGIDYTASEPLNIKLPSKSKASITSARAIFQENEDTNSQGDFLVEWSVSSHEAIKEFSVKWFLHNDKVTITKSLIVNKLHCCIPVNRLKSIYEITIESHSREGEPETSAQAIHAISPGEPDPPLITLDSASSSVICLCWQQPRTYGDVPITAYQLYVNGEPTVELDSDTTSYNYSCLAERVYKFNLVALSSNWQYGDSAKSNTLVVMTAATNGWRNGRHQLMFPGESKNDPNYLKASKVTDTKIHLEWNSYMAPEGLQSYKIQWSSVAQPEAREVCLLASDKSCIINKCLSGVIHYLRLISIGPNDTILDESHYLTIQTSAPPNMPVVILRACNFQYISIEWNRPLEYGEAKINGYLVFINNILEANLPDDQTAYTFTEGEWCKEYSFQVQALTNFEWLSSKISDPQTVQWPGVVAPILRRDPPFGPDLIVSWDKPVITAGIKIKYFKITCSDCSSGDAITTHGPILPGVQSLTIDDLDLGCYLITLKIHIYHTNKIICSEPIEVTLFAAILPPTIKVNIIGLQERQLLEKTTCQLLNARDKLISSFNNKQKVNRNSLTPTRKSNSRNSQEVLAIKTSLKLENLLEKYIIALSNYTGQALLDISWECTPSNPNIQATGYQLLLDGQNFGTLIPEPSRNFKTMLKVDDSSHTLSMIAQYEDTELSSQESNAIQIETAQFLPFTYYCYCKGHIKEAKWPTVGCCQFVDALSQEQQLCKKLSNPGVMKQSFQLPDCLLKNQTNNSFEPVFPIQGATCPTLVLFWIPWCHPCKKVMNFLVTFVREHPNLFSYLCINCDTQCKAGDSSHLTSLENDWNKEPAIKHYSSHMILGNKHPDDECTETKDLRQYLGIEGLPSILLTDNMGFILWHGRFCAPNYKLFSSFLLHALHQVNSSNRKNCIHCEMERSQDSDIEFIQQLLRESDALLEKIIHCKQVLSGSKLKKMLFKRPNSSQSYYSFEKDLNFQEDQLIDLNNSRDNEQQ</sequence>
<dbReference type="Pfam" id="PF00041">
    <property type="entry name" value="fn3"/>
    <property type="match status" value="3"/>
</dbReference>
<keyword evidence="5" id="KW-1185">Reference proteome</keyword>
<feature type="region of interest" description="Disordered" evidence="3">
    <location>
        <begin position="1062"/>
        <end position="1186"/>
    </location>
</feature>
<dbReference type="PANTHER" id="PTHR34192">
    <property type="entry name" value="PLASTOCYANIN MAJOR ISOFORM, CHLOROPLASTIC-RELATED"/>
    <property type="match status" value="1"/>
</dbReference>
<feature type="domain" description="Fibronectin type-III" evidence="4">
    <location>
        <begin position="1455"/>
        <end position="1552"/>
    </location>
</feature>
<dbReference type="SMART" id="SM00060">
    <property type="entry name" value="FN3"/>
    <property type="match status" value="9"/>
</dbReference>
<name>A0A6P7SC70_9MOLL</name>
<evidence type="ECO:0000313" key="6">
    <source>
        <dbReference type="RefSeq" id="XP_029635765.1"/>
    </source>
</evidence>
<dbReference type="InterPro" id="IPR008972">
    <property type="entry name" value="Cupredoxin"/>
</dbReference>
<dbReference type="PROSITE" id="PS50853">
    <property type="entry name" value="FN3"/>
    <property type="match status" value="6"/>
</dbReference>
<accession>A0A6P7SC70</accession>
<reference evidence="6 7" key="1">
    <citation type="submission" date="2025-08" db="UniProtKB">
        <authorList>
            <consortium name="RefSeq"/>
        </authorList>
    </citation>
    <scope>IDENTIFICATION</scope>
</reference>
<feature type="compositionally biased region" description="Low complexity" evidence="3">
    <location>
        <begin position="1062"/>
        <end position="1097"/>
    </location>
</feature>
<feature type="domain" description="Fibronectin type-III" evidence="4">
    <location>
        <begin position="2279"/>
        <end position="2371"/>
    </location>
</feature>
<feature type="compositionally biased region" description="Polar residues" evidence="3">
    <location>
        <begin position="1144"/>
        <end position="1184"/>
    </location>
</feature>
<gene>
    <name evidence="6 7" type="primary">LOC115211041</name>
</gene>
<dbReference type="KEGG" id="osn:115211041"/>
<feature type="compositionally biased region" description="Polar residues" evidence="3">
    <location>
        <begin position="1100"/>
        <end position="1136"/>
    </location>
</feature>
<dbReference type="CDD" id="cd00063">
    <property type="entry name" value="FN3"/>
    <property type="match status" value="4"/>
</dbReference>
<dbReference type="PANTHER" id="PTHR34192:SF10">
    <property type="entry name" value="PLASTOCYANIN MAJOR ISOFORM, CHLOROPLASTIC-RELATED"/>
    <property type="match status" value="1"/>
</dbReference>
<feature type="domain" description="Fibronectin type-III" evidence="4">
    <location>
        <begin position="1689"/>
        <end position="1790"/>
    </location>
</feature>
<dbReference type="InterPro" id="IPR036116">
    <property type="entry name" value="FN3_sf"/>
</dbReference>
<evidence type="ECO:0000256" key="3">
    <source>
        <dbReference type="SAM" id="MobiDB-lite"/>
    </source>
</evidence>
<evidence type="ECO:0000313" key="7">
    <source>
        <dbReference type="RefSeq" id="XP_036357778.1"/>
    </source>
</evidence>
<dbReference type="Gene3D" id="3.40.30.10">
    <property type="entry name" value="Glutaredoxin"/>
    <property type="match status" value="1"/>
</dbReference>
<dbReference type="SUPFAM" id="SSF49503">
    <property type="entry name" value="Cupredoxins"/>
    <property type="match status" value="3"/>
</dbReference>
<evidence type="ECO:0000256" key="1">
    <source>
        <dbReference type="ARBA" id="ARBA00022448"/>
    </source>
</evidence>
<feature type="domain" description="Fibronectin type-III" evidence="4">
    <location>
        <begin position="1802"/>
        <end position="1905"/>
    </location>
</feature>
<dbReference type="Gene3D" id="2.60.40.420">
    <property type="entry name" value="Cupredoxins - blue copper proteins"/>
    <property type="match status" value="3"/>
</dbReference>
<dbReference type="RefSeq" id="XP_036357778.1">
    <property type="nucleotide sequence ID" value="XM_036501885.1"/>
</dbReference>
<dbReference type="SUPFAM" id="SSF49265">
    <property type="entry name" value="Fibronectin type III"/>
    <property type="match status" value="6"/>
</dbReference>
<dbReference type="Gene3D" id="2.60.40.10">
    <property type="entry name" value="Immunoglobulins"/>
    <property type="match status" value="5"/>
</dbReference>
<protein>
    <submittedName>
        <fullName evidence="6 7">Uncharacterized protein LOC115211041 isoform X1</fullName>
    </submittedName>
</protein>
<feature type="domain" description="Fibronectin type-III" evidence="4">
    <location>
        <begin position="1930"/>
        <end position="2034"/>
    </location>
</feature>
<proteinExistence type="predicted"/>